<dbReference type="SUPFAM" id="SSF53448">
    <property type="entry name" value="Nucleotide-diphospho-sugar transferases"/>
    <property type="match status" value="1"/>
</dbReference>
<gene>
    <name evidence="2" type="ORF">FRUB_07680</name>
</gene>
<dbReference type="AlphaFoldDB" id="A0A225DAE6"/>
<dbReference type="Gene3D" id="3.90.550.10">
    <property type="entry name" value="Spore Coat Polysaccharide Biosynthesis Protein SpsA, Chain A"/>
    <property type="match status" value="1"/>
</dbReference>
<reference evidence="3" key="1">
    <citation type="submission" date="2017-06" db="EMBL/GenBank/DDBJ databases">
        <title>Genome analysis of Fimbriiglobus ruber SP5, the first member of the order Planctomycetales with confirmed chitinolytic capability.</title>
        <authorList>
            <person name="Ravin N.V."/>
            <person name="Rakitin A.L."/>
            <person name="Ivanova A.A."/>
            <person name="Beletsky A.V."/>
            <person name="Kulichevskaya I.S."/>
            <person name="Mardanov A.V."/>
            <person name="Dedysh S.N."/>
        </authorList>
    </citation>
    <scope>NUCLEOTIDE SEQUENCE [LARGE SCALE GENOMIC DNA]</scope>
    <source>
        <strain evidence="3">SP5</strain>
    </source>
</reference>
<dbReference type="PANTHER" id="PTHR43685">
    <property type="entry name" value="GLYCOSYLTRANSFERASE"/>
    <property type="match status" value="1"/>
</dbReference>
<dbReference type="GO" id="GO:0016740">
    <property type="term" value="F:transferase activity"/>
    <property type="evidence" value="ECO:0007669"/>
    <property type="project" value="UniProtKB-KW"/>
</dbReference>
<dbReference type="Pfam" id="PF00535">
    <property type="entry name" value="Glycos_transf_2"/>
    <property type="match status" value="1"/>
</dbReference>
<dbReference type="PANTHER" id="PTHR43685:SF11">
    <property type="entry name" value="GLYCOSYLTRANSFERASE TAGX-RELATED"/>
    <property type="match status" value="1"/>
</dbReference>
<protein>
    <submittedName>
        <fullName evidence="2">Putative glycosyl transferase</fullName>
    </submittedName>
</protein>
<feature type="domain" description="Glycosyltransferase 2-like" evidence="1">
    <location>
        <begin position="2"/>
        <end position="163"/>
    </location>
</feature>
<organism evidence="2 3">
    <name type="scientific">Fimbriiglobus ruber</name>
    <dbReference type="NCBI Taxonomy" id="1908690"/>
    <lineage>
        <taxon>Bacteria</taxon>
        <taxon>Pseudomonadati</taxon>
        <taxon>Planctomycetota</taxon>
        <taxon>Planctomycetia</taxon>
        <taxon>Gemmatales</taxon>
        <taxon>Gemmataceae</taxon>
        <taxon>Fimbriiglobus</taxon>
    </lineage>
</organism>
<dbReference type="Proteomes" id="UP000214646">
    <property type="component" value="Unassembled WGS sequence"/>
</dbReference>
<dbReference type="EMBL" id="NIDE01000014">
    <property type="protein sequence ID" value="OWK38560.1"/>
    <property type="molecule type" value="Genomic_DNA"/>
</dbReference>
<comment type="caution">
    <text evidence="2">The sequence shown here is derived from an EMBL/GenBank/DDBJ whole genome shotgun (WGS) entry which is preliminary data.</text>
</comment>
<sequence>MTYNQDAFLADSIRSVLNQTITDLELIVVDDGSADRTPQVVAEFSDPRIVYVRQSNQGPGGAANTALAVCRGRYVALMTGDDLSYPTRLADQLVAHARAGGGVLFSNVDYIDERGHPLVDGHYPKDFFLIPPLSRAEILYRFFQTGNFIHPVTMFAERRVFREVGPYEPLLYQLQDFELLLRLIKRHPFVFMPERTVSWRIRAAGGNLSAFSPFKQVRGENEYYLILRRFFDDTPPDLLREAFGKDFVRPDSRTPEELACETAFLCLRHGIRPLARLVGVERLYDLLRDPQTADLLARKYSFGTTAYVEQLGLIDVMGLTAAHRSYLLGDAGNGFDGGPCAEVVFNPEQEEFSLTFNLAGFPPCRALRWDAMRMRSCSIQLREVVWEDRKGGTGAIDVNLVRPWTGRSTGSGEFVFETLFPALGVPIEGELRSVTFHGRWTPEHPGVSAGRVSNKILEYQQVIAEQGHQLEVARAELEQTRQLLRQK</sequence>
<accession>A0A225DAE6</accession>
<evidence type="ECO:0000259" key="1">
    <source>
        <dbReference type="Pfam" id="PF00535"/>
    </source>
</evidence>
<keyword evidence="3" id="KW-1185">Reference proteome</keyword>
<name>A0A225DAE6_9BACT</name>
<evidence type="ECO:0000313" key="2">
    <source>
        <dbReference type="EMBL" id="OWK38560.1"/>
    </source>
</evidence>
<dbReference type="InterPro" id="IPR029044">
    <property type="entry name" value="Nucleotide-diphossugar_trans"/>
</dbReference>
<keyword evidence="2" id="KW-0808">Transferase</keyword>
<dbReference type="InterPro" id="IPR001173">
    <property type="entry name" value="Glyco_trans_2-like"/>
</dbReference>
<proteinExistence type="predicted"/>
<dbReference type="InterPro" id="IPR050834">
    <property type="entry name" value="Glycosyltransf_2"/>
</dbReference>
<evidence type="ECO:0000313" key="3">
    <source>
        <dbReference type="Proteomes" id="UP000214646"/>
    </source>
</evidence>